<organism evidence="1 2">
    <name type="scientific">Paraburkholderia megapolitana</name>
    <dbReference type="NCBI Taxonomy" id="420953"/>
    <lineage>
        <taxon>Bacteria</taxon>
        <taxon>Pseudomonadati</taxon>
        <taxon>Pseudomonadota</taxon>
        <taxon>Betaproteobacteria</taxon>
        <taxon>Burkholderiales</taxon>
        <taxon>Burkholderiaceae</taxon>
        <taxon>Paraburkholderia</taxon>
    </lineage>
</organism>
<dbReference type="AlphaFoldDB" id="A0A1I3TY21"/>
<sequence>MFPCESEPVVNAQACAAYGAASPREEYRVGHMLPALPFRTVATGSATHHVVLLPRNLNPGSVRASGLHARWTPCSTAALNWNSFVHIGMRVR</sequence>
<evidence type="ECO:0000313" key="1">
    <source>
        <dbReference type="EMBL" id="SFJ76134.1"/>
    </source>
</evidence>
<proteinExistence type="predicted"/>
<gene>
    <name evidence="1" type="ORF">SAMN05192543_110218</name>
</gene>
<dbReference type="Proteomes" id="UP000199548">
    <property type="component" value="Unassembled WGS sequence"/>
</dbReference>
<dbReference type="EMBL" id="FOQU01000010">
    <property type="protein sequence ID" value="SFJ76134.1"/>
    <property type="molecule type" value="Genomic_DNA"/>
</dbReference>
<name>A0A1I3TY21_9BURK</name>
<protein>
    <submittedName>
        <fullName evidence="1">Uncharacterized protein</fullName>
    </submittedName>
</protein>
<reference evidence="1 2" key="1">
    <citation type="submission" date="2016-10" db="EMBL/GenBank/DDBJ databases">
        <authorList>
            <person name="de Groot N.N."/>
        </authorList>
    </citation>
    <scope>NUCLEOTIDE SEQUENCE [LARGE SCALE GENOMIC DNA]</scope>
    <source>
        <strain evidence="1 2">LMG 23650</strain>
    </source>
</reference>
<accession>A0A1I3TY21</accession>
<evidence type="ECO:0000313" key="2">
    <source>
        <dbReference type="Proteomes" id="UP000199548"/>
    </source>
</evidence>
<keyword evidence="2" id="KW-1185">Reference proteome</keyword>